<name>A0A5P9Q9X4_9MICO</name>
<dbReference type="Pfam" id="PF01095">
    <property type="entry name" value="Pectinesterase"/>
    <property type="match status" value="1"/>
</dbReference>
<dbReference type="GO" id="GO:0030599">
    <property type="term" value="F:pectinesterase activity"/>
    <property type="evidence" value="ECO:0007669"/>
    <property type="project" value="UniProtKB-UniRule"/>
</dbReference>
<dbReference type="InterPro" id="IPR033131">
    <property type="entry name" value="Pectinesterase_Asp_AS"/>
</dbReference>
<dbReference type="PANTHER" id="PTHR31321">
    <property type="entry name" value="ACYL-COA THIOESTER HYDROLASE YBHC-RELATED"/>
    <property type="match status" value="1"/>
</dbReference>
<dbReference type="UniPathway" id="UPA00545">
    <property type="reaction ID" value="UER00823"/>
</dbReference>
<dbReference type="SUPFAM" id="SSF51126">
    <property type="entry name" value="Pectin lyase-like"/>
    <property type="match status" value="1"/>
</dbReference>
<dbReference type="OrthoDB" id="264773at2"/>
<keyword evidence="3 5" id="KW-0063">Aspartyl esterase</keyword>
<evidence type="ECO:0000256" key="5">
    <source>
        <dbReference type="RuleBase" id="RU000589"/>
    </source>
</evidence>
<dbReference type="GO" id="GO:0009279">
    <property type="term" value="C:cell outer membrane"/>
    <property type="evidence" value="ECO:0007669"/>
    <property type="project" value="TreeGrafter"/>
</dbReference>
<evidence type="ECO:0000256" key="1">
    <source>
        <dbReference type="ARBA" id="ARBA00008891"/>
    </source>
</evidence>
<accession>A0A5P9Q9X4</accession>
<dbReference type="GO" id="GO:0042545">
    <property type="term" value="P:cell wall modification"/>
    <property type="evidence" value="ECO:0007669"/>
    <property type="project" value="UniProtKB-UniRule"/>
</dbReference>
<dbReference type="EMBL" id="CP045529">
    <property type="protein sequence ID" value="QFU98253.1"/>
    <property type="molecule type" value="Genomic_DNA"/>
</dbReference>
<keyword evidence="8" id="KW-1185">Reference proteome</keyword>
<evidence type="ECO:0000256" key="2">
    <source>
        <dbReference type="ARBA" id="ARBA00022801"/>
    </source>
</evidence>
<proteinExistence type="inferred from homology"/>
<dbReference type="GO" id="GO:0045490">
    <property type="term" value="P:pectin catabolic process"/>
    <property type="evidence" value="ECO:0007669"/>
    <property type="project" value="UniProtKB-UniRule"/>
</dbReference>
<dbReference type="EC" id="3.1.1.11" evidence="5"/>
<organism evidence="7 8">
    <name type="scientific">Luteimicrobium xylanilyticum</name>
    <dbReference type="NCBI Taxonomy" id="1133546"/>
    <lineage>
        <taxon>Bacteria</taxon>
        <taxon>Bacillati</taxon>
        <taxon>Actinomycetota</taxon>
        <taxon>Actinomycetes</taxon>
        <taxon>Micrococcales</taxon>
        <taxon>Luteimicrobium</taxon>
    </lineage>
</organism>
<keyword evidence="2 5" id="KW-0378">Hydrolase</keyword>
<dbReference type="PANTHER" id="PTHR31321:SF57">
    <property type="entry name" value="PECTINESTERASE 53-RELATED"/>
    <property type="match status" value="1"/>
</dbReference>
<evidence type="ECO:0000313" key="8">
    <source>
        <dbReference type="Proteomes" id="UP000326702"/>
    </source>
</evidence>
<comment type="similarity">
    <text evidence="1">Belongs to the pectinesterase family.</text>
</comment>
<gene>
    <name evidence="7" type="ORF">KDY119_01765</name>
</gene>
<feature type="active site" evidence="4">
    <location>
        <position position="184"/>
    </location>
</feature>
<comment type="catalytic activity">
    <reaction evidence="5">
        <text>[(1-&gt;4)-alpha-D-galacturonosyl methyl ester](n) + n H2O = [(1-&gt;4)-alpha-D-galacturonosyl](n) + n methanol + n H(+)</text>
        <dbReference type="Rhea" id="RHEA:22380"/>
        <dbReference type="Rhea" id="RHEA-COMP:14570"/>
        <dbReference type="Rhea" id="RHEA-COMP:14573"/>
        <dbReference type="ChEBI" id="CHEBI:15377"/>
        <dbReference type="ChEBI" id="CHEBI:15378"/>
        <dbReference type="ChEBI" id="CHEBI:17790"/>
        <dbReference type="ChEBI" id="CHEBI:140522"/>
        <dbReference type="ChEBI" id="CHEBI:140523"/>
        <dbReference type="EC" id="3.1.1.11"/>
    </reaction>
</comment>
<dbReference type="InterPro" id="IPR000070">
    <property type="entry name" value="Pectinesterase_cat"/>
</dbReference>
<protein>
    <recommendedName>
        <fullName evidence="5">Pectinesterase</fullName>
        <ecNumber evidence="5">3.1.1.11</ecNumber>
    </recommendedName>
</protein>
<dbReference type="AlphaFoldDB" id="A0A5P9Q9X4"/>
<dbReference type="PROSITE" id="PS00503">
    <property type="entry name" value="PECTINESTERASE_2"/>
    <property type="match status" value="1"/>
</dbReference>
<evidence type="ECO:0000259" key="6">
    <source>
        <dbReference type="Pfam" id="PF01095"/>
    </source>
</evidence>
<evidence type="ECO:0000313" key="7">
    <source>
        <dbReference type="EMBL" id="QFU98253.1"/>
    </source>
</evidence>
<dbReference type="InterPro" id="IPR011050">
    <property type="entry name" value="Pectin_lyase_fold/virulence"/>
</dbReference>
<dbReference type="InterPro" id="IPR012334">
    <property type="entry name" value="Pectin_lyas_fold"/>
</dbReference>
<dbReference type="KEGG" id="lxl:KDY119_01765"/>
<dbReference type="Proteomes" id="UP000326702">
    <property type="component" value="Chromosome"/>
</dbReference>
<sequence>MSQQSRPLPPTDVVADVVVAADGSGDARTVQEGVDLAPAGADRVVVRVEPGVYRGPVVVGPDKTGLALVGATGDPDDVVIVDDRANGTPRPGGGTWGTAGSATVTVAGDGFEARHVTFANAFDDAAHPEIVNRQAVALRTLADRVVLDHVRLLGHQDTLFLDSPAEDVRVRVYVHDSHVQGDVDFVFGRATAVLDGCTIMALRHTGTPNGYLFAPSTATGNPHGFLVTRCSLVSDADPGSYALGRPWHPSSAPGNDPRVVVRDSTLGRHLAVAAPWEPMHGYDWLPGRNAEHHNDGPGALVTLQRPQLAEADARAHVPAAYLAGDDGWAPQRAADLSAG</sequence>
<comment type="pathway">
    <text evidence="5">Glycan metabolism; pectin degradation; 2-dehydro-3-deoxy-D-gluconate from pectin: step 1/5.</text>
</comment>
<dbReference type="RefSeq" id="WP_036950270.1">
    <property type="nucleotide sequence ID" value="NZ_BAABIH010000002.1"/>
</dbReference>
<dbReference type="Gene3D" id="2.160.20.10">
    <property type="entry name" value="Single-stranded right-handed beta-helix, Pectin lyase-like"/>
    <property type="match status" value="1"/>
</dbReference>
<evidence type="ECO:0000256" key="4">
    <source>
        <dbReference type="PROSITE-ProRule" id="PRU10040"/>
    </source>
</evidence>
<evidence type="ECO:0000256" key="3">
    <source>
        <dbReference type="ARBA" id="ARBA00023085"/>
    </source>
</evidence>
<reference evidence="7 8" key="1">
    <citation type="submission" date="2019-10" db="EMBL/GenBank/DDBJ databases">
        <title>Genome sequence of Luteimicrobium xylanilyticum HY-24.</title>
        <authorList>
            <person name="Kim D.Y."/>
            <person name="Park H.-Y."/>
        </authorList>
    </citation>
    <scope>NUCLEOTIDE SEQUENCE [LARGE SCALE GENOMIC DNA]</scope>
    <source>
        <strain evidence="7 8">HY-24</strain>
    </source>
</reference>
<feature type="domain" description="Pectinesterase catalytic" evidence="6">
    <location>
        <begin position="16"/>
        <end position="300"/>
    </location>
</feature>